<dbReference type="EMBL" id="BNCD01000002">
    <property type="protein sequence ID" value="GHH73372.1"/>
    <property type="molecule type" value="Genomic_DNA"/>
</dbReference>
<proteinExistence type="predicted"/>
<accession>A0A919FVF8</accession>
<name>A0A919FVF8_9ACTN</name>
<sequence length="133" mass="14094">MWYSPAGNGISHAVHQQRFGGRGRPCSAPTTCRVRARHDLSPRQIGILPADGTVAWTGERRWDRGARGRARGSRGAAPAYSGCGPRARQDARAGLRPRCGGTRPGDASRVGRAETGSARPAGATRPGGRDIRQ</sequence>
<reference evidence="2" key="1">
    <citation type="journal article" date="2014" name="Int. J. Syst. Evol. Microbiol.">
        <title>Complete genome sequence of Corynebacterium casei LMG S-19264T (=DSM 44701T), isolated from a smear-ripened cheese.</title>
        <authorList>
            <consortium name="US DOE Joint Genome Institute (JGI-PGF)"/>
            <person name="Walter F."/>
            <person name="Albersmeier A."/>
            <person name="Kalinowski J."/>
            <person name="Ruckert C."/>
        </authorList>
    </citation>
    <scope>NUCLEOTIDE SEQUENCE</scope>
    <source>
        <strain evidence="2">JCM 5069</strain>
    </source>
</reference>
<evidence type="ECO:0000256" key="1">
    <source>
        <dbReference type="SAM" id="MobiDB-lite"/>
    </source>
</evidence>
<gene>
    <name evidence="2" type="ORF">GCM10018793_12040</name>
</gene>
<reference evidence="2" key="2">
    <citation type="submission" date="2020-09" db="EMBL/GenBank/DDBJ databases">
        <authorList>
            <person name="Sun Q."/>
            <person name="Ohkuma M."/>
        </authorList>
    </citation>
    <scope>NUCLEOTIDE SEQUENCE</scope>
    <source>
        <strain evidence="2">JCM 5069</strain>
    </source>
</reference>
<protein>
    <submittedName>
        <fullName evidence="2">Uncharacterized protein</fullName>
    </submittedName>
</protein>
<dbReference type="AlphaFoldDB" id="A0A919FVF8"/>
<dbReference type="Proteomes" id="UP000603708">
    <property type="component" value="Unassembled WGS sequence"/>
</dbReference>
<feature type="region of interest" description="Disordered" evidence="1">
    <location>
        <begin position="63"/>
        <end position="133"/>
    </location>
</feature>
<evidence type="ECO:0000313" key="3">
    <source>
        <dbReference type="Proteomes" id="UP000603708"/>
    </source>
</evidence>
<keyword evidence="3" id="KW-1185">Reference proteome</keyword>
<organism evidence="2 3">
    <name type="scientific">Streptomyces sulfonofaciens</name>
    <dbReference type="NCBI Taxonomy" id="68272"/>
    <lineage>
        <taxon>Bacteria</taxon>
        <taxon>Bacillati</taxon>
        <taxon>Actinomycetota</taxon>
        <taxon>Actinomycetes</taxon>
        <taxon>Kitasatosporales</taxon>
        <taxon>Streptomycetaceae</taxon>
        <taxon>Streptomyces</taxon>
    </lineage>
</organism>
<comment type="caution">
    <text evidence="2">The sequence shown here is derived from an EMBL/GenBank/DDBJ whole genome shotgun (WGS) entry which is preliminary data.</text>
</comment>
<evidence type="ECO:0000313" key="2">
    <source>
        <dbReference type="EMBL" id="GHH73372.1"/>
    </source>
</evidence>